<evidence type="ECO:0000313" key="10">
    <source>
        <dbReference type="Proteomes" id="UP001216907"/>
    </source>
</evidence>
<comment type="similarity">
    <text evidence="2 7">Belongs to the membrane-bound acyltransferase family.</text>
</comment>
<keyword evidence="7 9" id="KW-0808">Transferase</keyword>
<feature type="transmembrane region" description="Helical" evidence="8">
    <location>
        <begin position="163"/>
        <end position="185"/>
    </location>
</feature>
<dbReference type="InterPro" id="IPR004299">
    <property type="entry name" value="MBOAT_fam"/>
</dbReference>
<dbReference type="EMBL" id="JARRAG010000001">
    <property type="protein sequence ID" value="MDG3002600.1"/>
    <property type="molecule type" value="Genomic_DNA"/>
</dbReference>
<keyword evidence="7 9" id="KW-0012">Acyltransferase</keyword>
<evidence type="ECO:0000256" key="1">
    <source>
        <dbReference type="ARBA" id="ARBA00004651"/>
    </source>
</evidence>
<dbReference type="PIRSF" id="PIRSF500217">
    <property type="entry name" value="AlgI"/>
    <property type="match status" value="1"/>
</dbReference>
<dbReference type="Proteomes" id="UP001216907">
    <property type="component" value="Unassembled WGS sequence"/>
</dbReference>
<feature type="transmembrane region" description="Helical" evidence="8">
    <location>
        <begin position="455"/>
        <end position="475"/>
    </location>
</feature>
<dbReference type="EC" id="2.3.-.-" evidence="9"/>
<proteinExistence type="inferred from homology"/>
<feature type="transmembrane region" description="Helical" evidence="8">
    <location>
        <begin position="77"/>
        <end position="95"/>
    </location>
</feature>
<evidence type="ECO:0000256" key="7">
    <source>
        <dbReference type="PIRNR" id="PIRNR016636"/>
    </source>
</evidence>
<dbReference type="Pfam" id="PF03062">
    <property type="entry name" value="MBOAT"/>
    <property type="match status" value="1"/>
</dbReference>
<evidence type="ECO:0000256" key="5">
    <source>
        <dbReference type="ARBA" id="ARBA00022989"/>
    </source>
</evidence>
<accession>A0ABT6F4V2</accession>
<feature type="transmembrane region" description="Helical" evidence="8">
    <location>
        <begin position="540"/>
        <end position="564"/>
    </location>
</feature>
<sequence length="566" mass="63322">MLFNSPEFFVFFLIVYALYRLLGMRGQNRMLLAASYIFYGWWDVRFLYLVVLSTGLDYCCGLILGPGRIPASDRAKVSVLTILASVLFVTLNWSAMSWGGAMPTLGESAASSWAEPSIDWGRLASPDWIGVWVPIGTIATVAAANLVYGPLSRMTTKRRRRVGIILTVGANLLLLGFFKYFNFFIDSFTRVLEPMGFPVEAMHLHVILPAGISFYTFQSMSYTIDVYRGKAEAIRDFEDYALFVTFFPVLVAGPIERVGHMMPRLMTPRRLNLDQTTRGLFLILFGLFKKMAVADSLAVSVNSVFNSHTATWADVVLASVAFAFQIYCDFSGYTDVARGVGKVLGIDLMLNFNLPYFSRTPSEFWTRWHISLSSWLRDYLYIPLGGSRHGESATYRNLMLTMLLGGLWHGAAWNFVLWGAFQGAILCIYRLFSTREPRPVADEASADDAGLGRRLGAILATALFFALTCYGWMLFRAGSLNQVVEFTRILLAGPSDLHFNIAKPTTAGVFGLPLLVAFECLEYAYGTRVFYRSLPVPIRAALYATLLFILILGTSNVATQFIYFQF</sequence>
<evidence type="ECO:0000313" key="9">
    <source>
        <dbReference type="EMBL" id="MDG3002600.1"/>
    </source>
</evidence>
<feature type="transmembrane region" description="Helical" evidence="8">
    <location>
        <begin position="7"/>
        <end position="26"/>
    </location>
</feature>
<dbReference type="InterPro" id="IPR024194">
    <property type="entry name" value="Ac/AlaTfrase_AlgI/DltB"/>
</dbReference>
<comment type="caution">
    <text evidence="9">The sequence shown here is derived from an EMBL/GenBank/DDBJ whole genome shotgun (WGS) entry which is preliminary data.</text>
</comment>
<comment type="subcellular location">
    <subcellularLocation>
        <location evidence="1">Cell membrane</location>
        <topology evidence="1">Multi-pass membrane protein</topology>
    </subcellularLocation>
</comment>
<dbReference type="GO" id="GO:0016746">
    <property type="term" value="F:acyltransferase activity"/>
    <property type="evidence" value="ECO:0007669"/>
    <property type="project" value="UniProtKB-KW"/>
</dbReference>
<keyword evidence="3 7" id="KW-1003">Cell membrane</keyword>
<dbReference type="PIRSF" id="PIRSF016636">
    <property type="entry name" value="AlgI_DltB"/>
    <property type="match status" value="1"/>
</dbReference>
<keyword evidence="4 8" id="KW-0812">Transmembrane</keyword>
<evidence type="ECO:0000256" key="4">
    <source>
        <dbReference type="ARBA" id="ARBA00022692"/>
    </source>
</evidence>
<protein>
    <submittedName>
        <fullName evidence="9">MBOAT family O-acyltransferase</fullName>
        <ecNumber evidence="9">2.3.-.-</ecNumber>
    </submittedName>
</protein>
<feature type="transmembrane region" description="Helical" evidence="8">
    <location>
        <begin position="46"/>
        <end position="65"/>
    </location>
</feature>
<dbReference type="InterPro" id="IPR028362">
    <property type="entry name" value="AlgI"/>
</dbReference>
<evidence type="ECO:0000256" key="8">
    <source>
        <dbReference type="SAM" id="Phobius"/>
    </source>
</evidence>
<organism evidence="9 10">
    <name type="scientific">Paludisphaera mucosa</name>
    <dbReference type="NCBI Taxonomy" id="3030827"/>
    <lineage>
        <taxon>Bacteria</taxon>
        <taxon>Pseudomonadati</taxon>
        <taxon>Planctomycetota</taxon>
        <taxon>Planctomycetia</taxon>
        <taxon>Isosphaerales</taxon>
        <taxon>Isosphaeraceae</taxon>
        <taxon>Paludisphaera</taxon>
    </lineage>
</organism>
<dbReference type="InterPro" id="IPR051085">
    <property type="entry name" value="MB_O-acyltransferase"/>
</dbReference>
<evidence type="ECO:0000256" key="2">
    <source>
        <dbReference type="ARBA" id="ARBA00010323"/>
    </source>
</evidence>
<evidence type="ECO:0000256" key="3">
    <source>
        <dbReference type="ARBA" id="ARBA00022475"/>
    </source>
</evidence>
<keyword evidence="10" id="KW-1185">Reference proteome</keyword>
<name>A0ABT6F4V2_9BACT</name>
<feature type="transmembrane region" description="Helical" evidence="8">
    <location>
        <begin position="407"/>
        <end position="429"/>
    </location>
</feature>
<evidence type="ECO:0000256" key="6">
    <source>
        <dbReference type="ARBA" id="ARBA00023136"/>
    </source>
</evidence>
<keyword evidence="6 7" id="KW-0472">Membrane</keyword>
<dbReference type="RefSeq" id="WP_277858964.1">
    <property type="nucleotide sequence ID" value="NZ_JARRAG010000001.1"/>
</dbReference>
<keyword evidence="5 8" id="KW-1133">Transmembrane helix</keyword>
<dbReference type="PANTHER" id="PTHR13285">
    <property type="entry name" value="ACYLTRANSFERASE"/>
    <property type="match status" value="1"/>
</dbReference>
<gene>
    <name evidence="9" type="ORF">PZE19_02265</name>
</gene>
<reference evidence="9 10" key="1">
    <citation type="submission" date="2023-03" db="EMBL/GenBank/DDBJ databases">
        <title>Paludisphaera mucosa sp. nov. a novel planctomycete from northern fen.</title>
        <authorList>
            <person name="Ivanova A."/>
        </authorList>
    </citation>
    <scope>NUCLEOTIDE SEQUENCE [LARGE SCALE GENOMIC DNA]</scope>
    <source>
        <strain evidence="9 10">Pla2</strain>
    </source>
</reference>
<dbReference type="PANTHER" id="PTHR13285:SF18">
    <property type="entry name" value="PROTEIN-CYSTEINE N-PALMITOYLTRANSFERASE RASP"/>
    <property type="match status" value="1"/>
</dbReference>
<feature type="transmembrane region" description="Helical" evidence="8">
    <location>
        <begin position="240"/>
        <end position="259"/>
    </location>
</feature>
<feature type="transmembrane region" description="Helical" evidence="8">
    <location>
        <begin position="129"/>
        <end position="151"/>
    </location>
</feature>